<dbReference type="PANTHER" id="PTHR10174">
    <property type="entry name" value="ALPHA-TOCOPHEROL TRANSFER PROTEIN-RELATED"/>
    <property type="match status" value="1"/>
</dbReference>
<dbReference type="SUPFAM" id="SSF52087">
    <property type="entry name" value="CRAL/TRIO domain"/>
    <property type="match status" value="1"/>
</dbReference>
<dbReference type="GO" id="GO:1902936">
    <property type="term" value="F:phosphatidylinositol bisphosphate binding"/>
    <property type="evidence" value="ECO:0007669"/>
    <property type="project" value="TreeGrafter"/>
</dbReference>
<dbReference type="CDD" id="cd00170">
    <property type="entry name" value="SEC14"/>
    <property type="match status" value="1"/>
</dbReference>
<dbReference type="AlphaFoldDB" id="A0AA85IZJ5"/>
<evidence type="ECO:0000313" key="4">
    <source>
        <dbReference type="WBParaSite" id="TREG1_118330.2"/>
    </source>
</evidence>
<dbReference type="Proteomes" id="UP000050795">
    <property type="component" value="Unassembled WGS sequence"/>
</dbReference>
<sequence length="285" mass="32739">MLTNVVELSPQTLEKAYSELNEHPQSRDNAIEELRHRIQLQSLQGCLDDGFLLRFLRAKKFNRDNALRLYINYYILRLRYPDVFNNLTPSLVEHVFRGGVVCRLPQCDADGRALIYFQPGLWNPAEWSTNDIFRANVLVIEELLLSSPEVQVHGVVILVNLNGFSWKHAFHLMSPWFIHRAVNFLQGSSPLRVKAVHIFHSPYMFSKIYAAMKPLLKPKNQARIIMHNDSLESLHAALPPHLLPCNSGLGGTGPPVPSREYINGLLELEDYFLEMNKYPFHVEIS</sequence>
<dbReference type="SUPFAM" id="SSF46938">
    <property type="entry name" value="CRAL/TRIO N-terminal domain"/>
    <property type="match status" value="1"/>
</dbReference>
<dbReference type="Pfam" id="PF00650">
    <property type="entry name" value="CRAL_TRIO"/>
    <property type="match status" value="1"/>
</dbReference>
<organism evidence="2 4">
    <name type="scientific">Trichobilharzia regenti</name>
    <name type="common">Nasal bird schistosome</name>
    <dbReference type="NCBI Taxonomy" id="157069"/>
    <lineage>
        <taxon>Eukaryota</taxon>
        <taxon>Metazoa</taxon>
        <taxon>Spiralia</taxon>
        <taxon>Lophotrochozoa</taxon>
        <taxon>Platyhelminthes</taxon>
        <taxon>Trematoda</taxon>
        <taxon>Digenea</taxon>
        <taxon>Strigeidida</taxon>
        <taxon>Schistosomatoidea</taxon>
        <taxon>Schistosomatidae</taxon>
        <taxon>Trichobilharzia</taxon>
    </lineage>
</organism>
<dbReference type="GO" id="GO:0016020">
    <property type="term" value="C:membrane"/>
    <property type="evidence" value="ECO:0007669"/>
    <property type="project" value="TreeGrafter"/>
</dbReference>
<dbReference type="WBParaSite" id="TREG1_118330.2">
    <property type="protein sequence ID" value="TREG1_118330.2"/>
    <property type="gene ID" value="TREG1_118330"/>
</dbReference>
<feature type="domain" description="CRAL-TRIO" evidence="1">
    <location>
        <begin position="88"/>
        <end position="248"/>
    </location>
</feature>
<dbReference type="PRINTS" id="PR00180">
    <property type="entry name" value="CRETINALDHBP"/>
</dbReference>
<dbReference type="PANTHER" id="PTHR10174:SF130">
    <property type="entry name" value="ALPHA-TOCOPHEROL TRANSFER PROTEIN-LIKE"/>
    <property type="match status" value="1"/>
</dbReference>
<reference evidence="2" key="1">
    <citation type="submission" date="2022-06" db="EMBL/GenBank/DDBJ databases">
        <authorList>
            <person name="Berger JAMES D."/>
            <person name="Berger JAMES D."/>
        </authorList>
    </citation>
    <scope>NUCLEOTIDE SEQUENCE [LARGE SCALE GENOMIC DNA]</scope>
</reference>
<accession>A0AA85IZJ5</accession>
<dbReference type="InterPro" id="IPR036865">
    <property type="entry name" value="CRAL-TRIO_dom_sf"/>
</dbReference>
<reference evidence="3 4" key="2">
    <citation type="submission" date="2023-11" db="UniProtKB">
        <authorList>
            <consortium name="WormBaseParasite"/>
        </authorList>
    </citation>
    <scope>IDENTIFICATION</scope>
</reference>
<dbReference type="SMART" id="SM01100">
    <property type="entry name" value="CRAL_TRIO_N"/>
    <property type="match status" value="1"/>
</dbReference>
<name>A0AA85IZJ5_TRIRE</name>
<dbReference type="InterPro" id="IPR001251">
    <property type="entry name" value="CRAL-TRIO_dom"/>
</dbReference>
<keyword evidence="2" id="KW-1185">Reference proteome</keyword>
<dbReference type="PROSITE" id="PS50191">
    <property type="entry name" value="CRAL_TRIO"/>
    <property type="match status" value="1"/>
</dbReference>
<protein>
    <recommendedName>
        <fullName evidence="1">CRAL-TRIO domain-containing protein</fullName>
    </recommendedName>
</protein>
<dbReference type="Gene3D" id="1.20.5.1200">
    <property type="entry name" value="Alpha-tocopherol transfer"/>
    <property type="match status" value="1"/>
</dbReference>
<dbReference type="InterPro" id="IPR036273">
    <property type="entry name" value="CRAL/TRIO_N_dom_sf"/>
</dbReference>
<evidence type="ECO:0000259" key="1">
    <source>
        <dbReference type="PROSITE" id="PS50191"/>
    </source>
</evidence>
<evidence type="ECO:0000313" key="2">
    <source>
        <dbReference type="Proteomes" id="UP000050795"/>
    </source>
</evidence>
<dbReference type="SMART" id="SM00516">
    <property type="entry name" value="SEC14"/>
    <property type="match status" value="1"/>
</dbReference>
<dbReference type="InterPro" id="IPR011074">
    <property type="entry name" value="CRAL/TRIO_N_dom"/>
</dbReference>
<evidence type="ECO:0000313" key="3">
    <source>
        <dbReference type="WBParaSite" id="TREG1_118330.1"/>
    </source>
</evidence>
<proteinExistence type="predicted"/>
<dbReference type="Gene3D" id="1.10.8.20">
    <property type="entry name" value="N-terminal domain of phosphatidylinositol transfer protein sec14p"/>
    <property type="match status" value="1"/>
</dbReference>
<dbReference type="Gene3D" id="3.40.525.10">
    <property type="entry name" value="CRAL-TRIO lipid binding domain"/>
    <property type="match status" value="1"/>
</dbReference>
<dbReference type="WBParaSite" id="TREG1_118330.1">
    <property type="protein sequence ID" value="TREG1_118330.1"/>
    <property type="gene ID" value="TREG1_118330"/>
</dbReference>